<evidence type="ECO:0000256" key="1">
    <source>
        <dbReference type="SAM" id="MobiDB-lite"/>
    </source>
</evidence>
<evidence type="ECO:0000313" key="2">
    <source>
        <dbReference type="EMBL" id="KAJ1163949.1"/>
    </source>
</evidence>
<name>A0AAV7SIN9_PLEWA</name>
<evidence type="ECO:0000313" key="3">
    <source>
        <dbReference type="Proteomes" id="UP001066276"/>
    </source>
</evidence>
<accession>A0AAV7SIN9</accession>
<sequence>MGGRGQNNPPHRSRRDTADFQIHRSEALRDCGRHGELPTTKQAPEEAQTDHTPRSSYSVAGFSILMPPGRPVQSLAAVFLFPPPVSRSALPSSSSTAAASPVPLL</sequence>
<dbReference type="AlphaFoldDB" id="A0AAV7SIN9"/>
<feature type="region of interest" description="Disordered" evidence="1">
    <location>
        <begin position="86"/>
        <end position="105"/>
    </location>
</feature>
<keyword evidence="3" id="KW-1185">Reference proteome</keyword>
<proteinExistence type="predicted"/>
<feature type="compositionally biased region" description="Polar residues" evidence="1">
    <location>
        <begin position="1"/>
        <end position="10"/>
    </location>
</feature>
<comment type="caution">
    <text evidence="2">The sequence shown here is derived from an EMBL/GenBank/DDBJ whole genome shotgun (WGS) entry which is preliminary data.</text>
</comment>
<feature type="region of interest" description="Disordered" evidence="1">
    <location>
        <begin position="1"/>
        <end position="55"/>
    </location>
</feature>
<protein>
    <submittedName>
        <fullName evidence="2">Uncharacterized protein</fullName>
    </submittedName>
</protein>
<feature type="compositionally biased region" description="Basic and acidic residues" evidence="1">
    <location>
        <begin position="15"/>
        <end position="36"/>
    </location>
</feature>
<reference evidence="2" key="1">
    <citation type="journal article" date="2022" name="bioRxiv">
        <title>Sequencing and chromosome-scale assembly of the giantPleurodeles waltlgenome.</title>
        <authorList>
            <person name="Brown T."/>
            <person name="Elewa A."/>
            <person name="Iarovenko S."/>
            <person name="Subramanian E."/>
            <person name="Araus A.J."/>
            <person name="Petzold A."/>
            <person name="Susuki M."/>
            <person name="Suzuki K.-i.T."/>
            <person name="Hayashi T."/>
            <person name="Toyoda A."/>
            <person name="Oliveira C."/>
            <person name="Osipova E."/>
            <person name="Leigh N.D."/>
            <person name="Simon A."/>
            <person name="Yun M.H."/>
        </authorList>
    </citation>
    <scope>NUCLEOTIDE SEQUENCE</scope>
    <source>
        <strain evidence="2">20211129_DDA</strain>
        <tissue evidence="2">Liver</tissue>
    </source>
</reference>
<dbReference type="EMBL" id="JANPWB010000008">
    <property type="protein sequence ID" value="KAJ1163949.1"/>
    <property type="molecule type" value="Genomic_DNA"/>
</dbReference>
<dbReference type="Proteomes" id="UP001066276">
    <property type="component" value="Chromosome 4_2"/>
</dbReference>
<organism evidence="2 3">
    <name type="scientific">Pleurodeles waltl</name>
    <name type="common">Iberian ribbed newt</name>
    <dbReference type="NCBI Taxonomy" id="8319"/>
    <lineage>
        <taxon>Eukaryota</taxon>
        <taxon>Metazoa</taxon>
        <taxon>Chordata</taxon>
        <taxon>Craniata</taxon>
        <taxon>Vertebrata</taxon>
        <taxon>Euteleostomi</taxon>
        <taxon>Amphibia</taxon>
        <taxon>Batrachia</taxon>
        <taxon>Caudata</taxon>
        <taxon>Salamandroidea</taxon>
        <taxon>Salamandridae</taxon>
        <taxon>Pleurodelinae</taxon>
        <taxon>Pleurodeles</taxon>
    </lineage>
</organism>
<gene>
    <name evidence="2" type="ORF">NDU88_004396</name>
</gene>